<evidence type="ECO:0000259" key="13">
    <source>
        <dbReference type="PROSITE" id="PS50003"/>
    </source>
</evidence>
<evidence type="ECO:0000256" key="7">
    <source>
        <dbReference type="ARBA" id="ARBA00022824"/>
    </source>
</evidence>
<feature type="transmembrane region" description="Helical" evidence="12">
    <location>
        <begin position="448"/>
        <end position="470"/>
    </location>
</feature>
<evidence type="ECO:0000256" key="12">
    <source>
        <dbReference type="SAM" id="Phobius"/>
    </source>
</evidence>
<reference evidence="14" key="1">
    <citation type="submission" date="2021-01" db="EMBL/GenBank/DDBJ databases">
        <authorList>
            <person name="Corre E."/>
            <person name="Pelletier E."/>
            <person name="Niang G."/>
            <person name="Scheremetjew M."/>
            <person name="Finn R."/>
            <person name="Kale V."/>
            <person name="Holt S."/>
            <person name="Cochrane G."/>
            <person name="Meng A."/>
            <person name="Brown T."/>
            <person name="Cohen L."/>
        </authorList>
    </citation>
    <scope>NUCLEOTIDE SEQUENCE</scope>
    <source>
        <strain evidence="14">MM31A-1</strain>
    </source>
</reference>
<dbReference type="PANTHER" id="PTHR10408:SF7">
    <property type="entry name" value="DIACYLGLYCEROL O-ACYLTRANSFERASE 1"/>
    <property type="match status" value="1"/>
</dbReference>
<feature type="transmembrane region" description="Helical" evidence="12">
    <location>
        <begin position="422"/>
        <end position="442"/>
    </location>
</feature>
<evidence type="ECO:0000256" key="8">
    <source>
        <dbReference type="ARBA" id="ARBA00022989"/>
    </source>
</evidence>
<evidence type="ECO:0000256" key="3">
    <source>
        <dbReference type="ARBA" id="ARBA00009010"/>
    </source>
</evidence>
<dbReference type="InterPro" id="IPR001849">
    <property type="entry name" value="PH_domain"/>
</dbReference>
<keyword evidence="9 12" id="KW-0472">Membrane</keyword>
<dbReference type="AlphaFoldDB" id="A0A7S3V9I0"/>
<keyword evidence="10" id="KW-0012">Acyltransferase</keyword>
<dbReference type="Pfam" id="PF03062">
    <property type="entry name" value="MBOAT"/>
    <property type="match status" value="1"/>
</dbReference>
<dbReference type="EC" id="2.3.1.20" evidence="4"/>
<feature type="transmembrane region" description="Helical" evidence="12">
    <location>
        <begin position="594"/>
        <end position="615"/>
    </location>
</feature>
<dbReference type="GO" id="GO:0019432">
    <property type="term" value="P:triglyceride biosynthetic process"/>
    <property type="evidence" value="ECO:0007669"/>
    <property type="project" value="TreeGrafter"/>
</dbReference>
<feature type="transmembrane region" description="Helical" evidence="12">
    <location>
        <begin position="390"/>
        <end position="410"/>
    </location>
</feature>
<feature type="domain" description="PH" evidence="13">
    <location>
        <begin position="56"/>
        <end position="229"/>
    </location>
</feature>
<feature type="region of interest" description="Disordered" evidence="11">
    <location>
        <begin position="123"/>
        <end position="144"/>
    </location>
</feature>
<comment type="similarity">
    <text evidence="3">Belongs to the membrane-bound acyltransferase family. Sterol o-acyltransferase subfamily.</text>
</comment>
<feature type="region of interest" description="Disordered" evidence="11">
    <location>
        <begin position="179"/>
        <end position="199"/>
    </location>
</feature>
<keyword evidence="5" id="KW-0808">Transferase</keyword>
<proteinExistence type="inferred from homology"/>
<dbReference type="SUPFAM" id="SSF50729">
    <property type="entry name" value="PH domain-like"/>
    <property type="match status" value="1"/>
</dbReference>
<dbReference type="PROSITE" id="PS50003">
    <property type="entry name" value="PH_DOMAIN"/>
    <property type="match status" value="1"/>
</dbReference>
<evidence type="ECO:0000256" key="2">
    <source>
        <dbReference type="ARBA" id="ARBA00005189"/>
    </source>
</evidence>
<dbReference type="GO" id="GO:0005789">
    <property type="term" value="C:endoplasmic reticulum membrane"/>
    <property type="evidence" value="ECO:0007669"/>
    <property type="project" value="UniProtKB-SubCell"/>
</dbReference>
<evidence type="ECO:0000313" key="14">
    <source>
        <dbReference type="EMBL" id="CAE0466195.1"/>
    </source>
</evidence>
<accession>A0A7S3V9I0</accession>
<dbReference type="InterPro" id="IPR011993">
    <property type="entry name" value="PH-like_dom_sf"/>
</dbReference>
<sequence length="762" mass="87974">MKSLQQLLEKKQALEDDLVRIKLELQIHSKTSQDTGIDTVSSTSTFTSTFTSTSLTLSKSGYLSKWQDRQIGWGGTKWDLRFVRLERGRLSYFLHHNDVSPRYILTLKNCAVRDDGAKPNKRFKGTLHDHDVGDHHADEHEDEHDDDGYCYGYNDADLRTPGAFYHVFSVYQRPSLSIKENTSTSGRGTTASASAEHDEEDHIVPLLRFSTENYAEKMQWMDMLTATCYYCDSKEFEDDERKQQELEERGYRDGSGNDAQSSIRMPKSRGSGMLPVLYFASPAPKIKRQPSHMNLNKDKNSAKSNSKHTSGYPPSKPMHRTSEPSYLSDEAPMQNYRGLLNLALIILVFSNFRILLSTTREYGFVLTHLHPNNARNFVFYSWEDILNFPLVYGMALLNVFVVFAYCIELYTSRKIVSERFGTILHIINTNAALFIPIAIIWYQMESPITGLVLLMSATVLWMKLVSYAHANSDYRHHPERSNHDCTDFISHVDEASKGLRYPSNITLPNIYYFWFAPTLTYQIVFPRLAKRNKLRLFSLIMRLFVTNIVALFLMAQVIRPTLASLIKKLENGESEYSVHIFVDYLLKLGITSTYLWLLLFYGFFHVFLNVLAEVLKFGDRVFYRDWWNSSNLSSYWRLWNLPVHYWLVRHLYFPCIRNGISKKGATFMVFLFSAIMHELIISIPFHMIKTYAFLGMMSQIPLIIVTKKLDKMYPGSSMGNIIFWLSFCIVGQPMAVILYTIDYWKISMGLISGQGGNARDEL</sequence>
<feature type="region of interest" description="Disordered" evidence="11">
    <location>
        <begin position="240"/>
        <end position="269"/>
    </location>
</feature>
<organism evidence="14">
    <name type="scientific">Chaetoceros debilis</name>
    <dbReference type="NCBI Taxonomy" id="122233"/>
    <lineage>
        <taxon>Eukaryota</taxon>
        <taxon>Sar</taxon>
        <taxon>Stramenopiles</taxon>
        <taxon>Ochrophyta</taxon>
        <taxon>Bacillariophyta</taxon>
        <taxon>Coscinodiscophyceae</taxon>
        <taxon>Chaetocerotophycidae</taxon>
        <taxon>Chaetocerotales</taxon>
        <taxon>Chaetocerotaceae</taxon>
        <taxon>Chaetoceros</taxon>
    </lineage>
</organism>
<dbReference type="PANTHER" id="PTHR10408">
    <property type="entry name" value="STEROL O-ACYLTRANSFERASE"/>
    <property type="match status" value="1"/>
</dbReference>
<feature type="region of interest" description="Disordered" evidence="11">
    <location>
        <begin position="287"/>
        <end position="327"/>
    </location>
</feature>
<name>A0A7S3V9I0_9STRA</name>
<feature type="transmembrane region" description="Helical" evidence="12">
    <location>
        <begin position="667"/>
        <end position="685"/>
    </location>
</feature>
<evidence type="ECO:0000256" key="4">
    <source>
        <dbReference type="ARBA" id="ARBA00013244"/>
    </source>
</evidence>
<evidence type="ECO:0000256" key="10">
    <source>
        <dbReference type="ARBA" id="ARBA00023315"/>
    </source>
</evidence>
<feature type="compositionally biased region" description="Basic and acidic residues" evidence="11">
    <location>
        <begin position="126"/>
        <end position="139"/>
    </location>
</feature>
<dbReference type="EMBL" id="HBIO01014280">
    <property type="protein sequence ID" value="CAE0466195.1"/>
    <property type="molecule type" value="Transcribed_RNA"/>
</dbReference>
<dbReference type="InterPro" id="IPR004299">
    <property type="entry name" value="MBOAT_fam"/>
</dbReference>
<comment type="pathway">
    <text evidence="2">Lipid metabolism.</text>
</comment>
<gene>
    <name evidence="14" type="ORF">CDEB00056_LOCUS11047</name>
</gene>
<keyword evidence="6 12" id="KW-0812">Transmembrane</keyword>
<feature type="transmembrane region" description="Helical" evidence="12">
    <location>
        <begin position="721"/>
        <end position="741"/>
    </location>
</feature>
<evidence type="ECO:0000256" key="6">
    <source>
        <dbReference type="ARBA" id="ARBA00022692"/>
    </source>
</evidence>
<dbReference type="InterPro" id="IPR014371">
    <property type="entry name" value="Oat_ACAT_DAG_ARE"/>
</dbReference>
<dbReference type="GO" id="GO:0004144">
    <property type="term" value="F:diacylglycerol O-acyltransferase activity"/>
    <property type="evidence" value="ECO:0007669"/>
    <property type="project" value="UniProtKB-EC"/>
</dbReference>
<feature type="compositionally biased region" description="Low complexity" evidence="11">
    <location>
        <begin position="182"/>
        <end position="194"/>
    </location>
</feature>
<evidence type="ECO:0000256" key="1">
    <source>
        <dbReference type="ARBA" id="ARBA00004477"/>
    </source>
</evidence>
<evidence type="ECO:0000256" key="11">
    <source>
        <dbReference type="SAM" id="MobiDB-lite"/>
    </source>
</evidence>
<evidence type="ECO:0000256" key="5">
    <source>
        <dbReference type="ARBA" id="ARBA00022679"/>
    </source>
</evidence>
<feature type="transmembrane region" description="Helical" evidence="12">
    <location>
        <begin position="536"/>
        <end position="558"/>
    </location>
</feature>
<evidence type="ECO:0000256" key="9">
    <source>
        <dbReference type="ARBA" id="ARBA00023136"/>
    </source>
</evidence>
<dbReference type="Gene3D" id="2.30.29.30">
    <property type="entry name" value="Pleckstrin-homology domain (PH domain)/Phosphotyrosine-binding domain (PTB)"/>
    <property type="match status" value="1"/>
</dbReference>
<feature type="transmembrane region" description="Helical" evidence="12">
    <location>
        <begin position="338"/>
        <end position="356"/>
    </location>
</feature>
<keyword evidence="7" id="KW-0256">Endoplasmic reticulum</keyword>
<keyword evidence="8 12" id="KW-1133">Transmembrane helix</keyword>
<feature type="compositionally biased region" description="Basic and acidic residues" evidence="11">
    <location>
        <begin position="240"/>
        <end position="252"/>
    </location>
</feature>
<protein>
    <recommendedName>
        <fullName evidence="4">diacylglycerol O-acyltransferase</fullName>
        <ecNumber evidence="4">2.3.1.20</ecNumber>
    </recommendedName>
</protein>
<comment type="subcellular location">
    <subcellularLocation>
        <location evidence="1">Endoplasmic reticulum membrane</location>
        <topology evidence="1">Multi-pass membrane protein</topology>
    </subcellularLocation>
</comment>
<dbReference type="SMART" id="SM00233">
    <property type="entry name" value="PH"/>
    <property type="match status" value="1"/>
</dbReference>